<dbReference type="SUPFAM" id="SSF51984">
    <property type="entry name" value="MurCD N-terminal domain"/>
    <property type="match status" value="1"/>
</dbReference>
<dbReference type="Pfam" id="PF01225">
    <property type="entry name" value="Mur_ligase"/>
    <property type="match status" value="1"/>
</dbReference>
<evidence type="ECO:0000313" key="23">
    <source>
        <dbReference type="EMBL" id="PRD12807.1"/>
    </source>
</evidence>
<dbReference type="NCBIfam" id="TIGR01082">
    <property type="entry name" value="murC"/>
    <property type="match status" value="1"/>
</dbReference>
<dbReference type="PANTHER" id="PTHR43445:SF3">
    <property type="entry name" value="UDP-N-ACETYLMURAMATE--L-ALANINE LIGASE"/>
    <property type="match status" value="1"/>
</dbReference>
<keyword evidence="14 19" id="KW-0131">Cell cycle</keyword>
<keyword evidence="24" id="KW-1185">Reference proteome</keyword>
<evidence type="ECO:0000313" key="24">
    <source>
        <dbReference type="Proteomes" id="UP000239181"/>
    </source>
</evidence>
<evidence type="ECO:0000256" key="17">
    <source>
        <dbReference type="ARBA" id="ARBA00060592"/>
    </source>
</evidence>
<dbReference type="OrthoDB" id="9804126at2"/>
<evidence type="ECO:0000256" key="3">
    <source>
        <dbReference type="ARBA" id="ARBA00004752"/>
    </source>
</evidence>
<dbReference type="SUPFAM" id="SSF53623">
    <property type="entry name" value="MurD-like peptide ligases, catalytic domain"/>
    <property type="match status" value="1"/>
</dbReference>
<dbReference type="EMBL" id="PDET01000026">
    <property type="protein sequence ID" value="PRD12807.1"/>
    <property type="molecule type" value="Genomic_DNA"/>
</dbReference>
<comment type="pathway">
    <text evidence="3 19">Cell wall biogenesis; peptidoglycan biosynthesis.</text>
</comment>
<keyword evidence="8 19" id="KW-0436">Ligase</keyword>
<dbReference type="Gene3D" id="3.90.190.20">
    <property type="entry name" value="Mur ligase, C-terminal domain"/>
    <property type="match status" value="1"/>
</dbReference>
<evidence type="ECO:0000259" key="20">
    <source>
        <dbReference type="Pfam" id="PF01225"/>
    </source>
</evidence>
<dbReference type="InterPro" id="IPR036565">
    <property type="entry name" value="Mur-like_cat_sf"/>
</dbReference>
<dbReference type="SUPFAM" id="SSF53244">
    <property type="entry name" value="MurD-like peptide ligases, peptide-binding domain"/>
    <property type="match status" value="1"/>
</dbReference>
<evidence type="ECO:0000256" key="7">
    <source>
        <dbReference type="ARBA" id="ARBA00022490"/>
    </source>
</evidence>
<comment type="caution">
    <text evidence="23">The sequence shown here is derived from an EMBL/GenBank/DDBJ whole genome shotgun (WGS) entry which is preliminary data.</text>
</comment>
<evidence type="ECO:0000256" key="10">
    <source>
        <dbReference type="ARBA" id="ARBA00022741"/>
    </source>
</evidence>
<dbReference type="GO" id="GO:0008763">
    <property type="term" value="F:UDP-N-acetylmuramate-L-alanine ligase activity"/>
    <property type="evidence" value="ECO:0007669"/>
    <property type="project" value="UniProtKB-UniRule"/>
</dbReference>
<evidence type="ECO:0000256" key="11">
    <source>
        <dbReference type="ARBA" id="ARBA00022840"/>
    </source>
</evidence>
<evidence type="ECO:0000256" key="13">
    <source>
        <dbReference type="ARBA" id="ARBA00022984"/>
    </source>
</evidence>
<evidence type="ECO:0000259" key="21">
    <source>
        <dbReference type="Pfam" id="PF02875"/>
    </source>
</evidence>
<keyword evidence="10 19" id="KW-0547">Nucleotide-binding</keyword>
<comment type="pathway">
    <text evidence="17">Glycan biosynthesis.</text>
</comment>
<dbReference type="InterPro" id="IPR036615">
    <property type="entry name" value="Mur_ligase_C_dom_sf"/>
</dbReference>
<evidence type="ECO:0000256" key="16">
    <source>
        <dbReference type="ARBA" id="ARBA00047833"/>
    </source>
</evidence>
<dbReference type="Proteomes" id="UP000239181">
    <property type="component" value="Unassembled WGS sequence"/>
</dbReference>
<dbReference type="Gene3D" id="3.40.50.720">
    <property type="entry name" value="NAD(P)-binding Rossmann-like Domain"/>
    <property type="match status" value="1"/>
</dbReference>
<sequence length="491" mass="53424">MNTQQLAKLRSIVPEMRRVRHIHFVGIGGAGMGGIAEVLANEGYEISGSDLAPNAVTQHLSALGATIYFNHRPENVSDASVVVVSTAVAQDNPEVVAAREARIPVIRRAEMLAELMRFRHGIAIAGTHGKTTTTAMVSSIYAEGGLDPTFVNGGLVKAAGTHARLGSSRYLIAEADESDASFLHLQPMVAIVTNIEADHMDTYQGDFENLKQTFINFLHNLPFYGRAVLCIDDAVIRDLLPRVGRQITTYGFSDDADVRVENYEQRGAQGIFTLVRHDKPLMHVTLNAPGRHNALNAAAAVAVATEEGIEDEDILSALESFQGTGRRFDFLGEYPLAEANGQAGTAMLVDDYGHHPTEVDVTIKAARAGWPDKNLVMIFQPHRYTRTRDLYDDFANVLSQVDVLLMLDVYSAGETAIPGADSRSLCRTIRGRGKVDPILVSDHDAVLETLLPKLSGNDLILVQGAGNVGRIARKLAELKLQPQTKEEEYHG</sequence>
<evidence type="ECO:0000256" key="1">
    <source>
        <dbReference type="ARBA" id="ARBA00003921"/>
    </source>
</evidence>
<evidence type="ECO:0000256" key="18">
    <source>
        <dbReference type="ARBA" id="ARBA00079022"/>
    </source>
</evidence>
<dbReference type="GO" id="GO:0005524">
    <property type="term" value="F:ATP binding"/>
    <property type="evidence" value="ECO:0007669"/>
    <property type="project" value="UniProtKB-UniRule"/>
</dbReference>
<comment type="similarity">
    <text evidence="4 19">Belongs to the MurCDEF family.</text>
</comment>
<organism evidence="23 24">
    <name type="scientific">Pantoea coffeiphila</name>
    <dbReference type="NCBI Taxonomy" id="1465635"/>
    <lineage>
        <taxon>Bacteria</taxon>
        <taxon>Pseudomonadati</taxon>
        <taxon>Pseudomonadota</taxon>
        <taxon>Gammaproteobacteria</taxon>
        <taxon>Enterobacterales</taxon>
        <taxon>Erwiniaceae</taxon>
        <taxon>Pantoea</taxon>
    </lineage>
</organism>
<evidence type="ECO:0000256" key="19">
    <source>
        <dbReference type="HAMAP-Rule" id="MF_00046"/>
    </source>
</evidence>
<dbReference type="GO" id="GO:0071555">
    <property type="term" value="P:cell wall organization"/>
    <property type="evidence" value="ECO:0007669"/>
    <property type="project" value="UniProtKB-KW"/>
</dbReference>
<evidence type="ECO:0000256" key="12">
    <source>
        <dbReference type="ARBA" id="ARBA00022960"/>
    </source>
</evidence>
<evidence type="ECO:0000256" key="9">
    <source>
        <dbReference type="ARBA" id="ARBA00022618"/>
    </source>
</evidence>
<name>A0A2S9I4S3_9GAMM</name>
<feature type="domain" description="Mur ligase C-terminal" evidence="21">
    <location>
        <begin position="344"/>
        <end position="466"/>
    </location>
</feature>
<dbReference type="GO" id="GO:0008360">
    <property type="term" value="P:regulation of cell shape"/>
    <property type="evidence" value="ECO:0007669"/>
    <property type="project" value="UniProtKB-KW"/>
</dbReference>
<feature type="binding site" evidence="19">
    <location>
        <begin position="126"/>
        <end position="132"/>
    </location>
    <ligand>
        <name>ATP</name>
        <dbReference type="ChEBI" id="CHEBI:30616"/>
    </ligand>
</feature>
<comment type="function">
    <text evidence="1 19">Cell wall formation.</text>
</comment>
<reference evidence="23 24" key="1">
    <citation type="submission" date="2017-10" db="EMBL/GenBank/DDBJ databases">
        <title>Draft genome of two endophytic bacteria isolated from 'guarana' Paullinia cupana (Mart.) Ducke.</title>
        <authorList>
            <person name="Siqueira K.A."/>
            <person name="Liotti R.G."/>
            <person name="Mendes T.A."/>
            <person name="Soares M.A."/>
        </authorList>
    </citation>
    <scope>NUCLEOTIDE SEQUENCE [LARGE SCALE GENOMIC DNA]</scope>
    <source>
        <strain evidence="23 24">342</strain>
    </source>
</reference>
<dbReference type="EC" id="6.3.2.8" evidence="5 19"/>
<evidence type="ECO:0000256" key="14">
    <source>
        <dbReference type="ARBA" id="ARBA00023306"/>
    </source>
</evidence>
<keyword evidence="7 19" id="KW-0963">Cytoplasm</keyword>
<dbReference type="GO" id="GO:0009252">
    <property type="term" value="P:peptidoglycan biosynthetic process"/>
    <property type="evidence" value="ECO:0007669"/>
    <property type="project" value="UniProtKB-UniRule"/>
</dbReference>
<dbReference type="InterPro" id="IPR004101">
    <property type="entry name" value="Mur_ligase_C"/>
</dbReference>
<dbReference type="Gene3D" id="3.40.1190.10">
    <property type="entry name" value="Mur-like, catalytic domain"/>
    <property type="match status" value="1"/>
</dbReference>
<dbReference type="FunFam" id="3.40.1190.10:FF:000001">
    <property type="entry name" value="UDP-N-acetylmuramate--L-alanine ligase"/>
    <property type="match status" value="1"/>
</dbReference>
<evidence type="ECO:0000256" key="15">
    <source>
        <dbReference type="ARBA" id="ARBA00023316"/>
    </source>
</evidence>
<keyword evidence="12 19" id="KW-0133">Cell shape</keyword>
<dbReference type="InterPro" id="IPR013221">
    <property type="entry name" value="Mur_ligase_cen"/>
</dbReference>
<dbReference type="Pfam" id="PF02875">
    <property type="entry name" value="Mur_ligase_C"/>
    <property type="match status" value="1"/>
</dbReference>
<evidence type="ECO:0000256" key="4">
    <source>
        <dbReference type="ARBA" id="ARBA00010416"/>
    </source>
</evidence>
<evidence type="ECO:0000259" key="22">
    <source>
        <dbReference type="Pfam" id="PF08245"/>
    </source>
</evidence>
<keyword evidence="11 19" id="KW-0067">ATP-binding</keyword>
<dbReference type="PANTHER" id="PTHR43445">
    <property type="entry name" value="UDP-N-ACETYLMURAMATE--L-ALANINE LIGASE-RELATED"/>
    <property type="match status" value="1"/>
</dbReference>
<dbReference type="InterPro" id="IPR000713">
    <property type="entry name" value="Mur_ligase_N"/>
</dbReference>
<gene>
    <name evidence="19" type="primary">murC</name>
    <name evidence="23" type="ORF">CQW29_24470</name>
</gene>
<evidence type="ECO:0000256" key="8">
    <source>
        <dbReference type="ARBA" id="ARBA00022598"/>
    </source>
</evidence>
<keyword evidence="9 19" id="KW-0132">Cell division</keyword>
<comment type="subcellular location">
    <subcellularLocation>
        <location evidence="2 19">Cytoplasm</location>
    </subcellularLocation>
</comment>
<protein>
    <recommendedName>
        <fullName evidence="6 19">UDP-N-acetylmuramate--L-alanine ligase</fullName>
        <ecNumber evidence="5 19">6.3.2.8</ecNumber>
    </recommendedName>
    <alternativeName>
        <fullName evidence="18 19">UDP-N-acetylmuramoyl-L-alanine synthetase</fullName>
    </alternativeName>
</protein>
<comment type="catalytic activity">
    <reaction evidence="16 19">
        <text>UDP-N-acetyl-alpha-D-muramate + L-alanine + ATP = UDP-N-acetyl-alpha-D-muramoyl-L-alanine + ADP + phosphate + H(+)</text>
        <dbReference type="Rhea" id="RHEA:23372"/>
        <dbReference type="ChEBI" id="CHEBI:15378"/>
        <dbReference type="ChEBI" id="CHEBI:30616"/>
        <dbReference type="ChEBI" id="CHEBI:43474"/>
        <dbReference type="ChEBI" id="CHEBI:57972"/>
        <dbReference type="ChEBI" id="CHEBI:70757"/>
        <dbReference type="ChEBI" id="CHEBI:83898"/>
        <dbReference type="ChEBI" id="CHEBI:456216"/>
        <dbReference type="EC" id="6.3.2.8"/>
    </reaction>
</comment>
<dbReference type="InterPro" id="IPR050061">
    <property type="entry name" value="MurCDEF_pg_biosynth"/>
</dbReference>
<keyword evidence="15 19" id="KW-0961">Cell wall biogenesis/degradation</keyword>
<evidence type="ECO:0000256" key="5">
    <source>
        <dbReference type="ARBA" id="ARBA00012211"/>
    </source>
</evidence>
<dbReference type="FunFam" id="3.90.190.20:FF:000001">
    <property type="entry name" value="UDP-N-acetylmuramate--L-alanine ligase"/>
    <property type="match status" value="1"/>
</dbReference>
<evidence type="ECO:0000256" key="6">
    <source>
        <dbReference type="ARBA" id="ARBA00021749"/>
    </source>
</evidence>
<dbReference type="GO" id="GO:0005737">
    <property type="term" value="C:cytoplasm"/>
    <property type="evidence" value="ECO:0007669"/>
    <property type="project" value="UniProtKB-SubCell"/>
</dbReference>
<dbReference type="InterPro" id="IPR005758">
    <property type="entry name" value="UDP-N-AcMur_Ala_ligase_MurC"/>
</dbReference>
<dbReference type="RefSeq" id="WP_105595353.1">
    <property type="nucleotide sequence ID" value="NZ_PDET01000026.1"/>
</dbReference>
<dbReference type="FunFam" id="3.40.50.720:FF:000046">
    <property type="entry name" value="UDP-N-acetylmuramate--L-alanine ligase"/>
    <property type="match status" value="1"/>
</dbReference>
<keyword evidence="13 19" id="KW-0573">Peptidoglycan synthesis</keyword>
<evidence type="ECO:0000256" key="2">
    <source>
        <dbReference type="ARBA" id="ARBA00004496"/>
    </source>
</evidence>
<dbReference type="UniPathway" id="UPA00219"/>
<dbReference type="GO" id="GO:0051301">
    <property type="term" value="P:cell division"/>
    <property type="evidence" value="ECO:0007669"/>
    <property type="project" value="UniProtKB-KW"/>
</dbReference>
<accession>A0A2S9I4S3</accession>
<feature type="domain" description="Mur ligase N-terminal catalytic" evidence="20">
    <location>
        <begin position="21"/>
        <end position="119"/>
    </location>
</feature>
<proteinExistence type="inferred from homology"/>
<feature type="domain" description="Mur ligase central" evidence="22">
    <location>
        <begin position="124"/>
        <end position="304"/>
    </location>
</feature>
<dbReference type="Pfam" id="PF08245">
    <property type="entry name" value="Mur_ligase_M"/>
    <property type="match status" value="1"/>
</dbReference>
<dbReference type="HAMAP" id="MF_00046">
    <property type="entry name" value="MurC"/>
    <property type="match status" value="1"/>
</dbReference>
<dbReference type="AlphaFoldDB" id="A0A2S9I4S3"/>